<evidence type="ECO:0000313" key="1">
    <source>
        <dbReference type="EMBL" id="KKK50662.1"/>
    </source>
</evidence>
<sequence>MPITPRGCDISAKYSVGRGTYGTPMIKHWNEKANPTLRVGAYCAFADAVTIFLGGEHNTNWISSYPFCSFDPVL</sequence>
<dbReference type="EMBL" id="LAZR01067906">
    <property type="protein sequence ID" value="KKK50662.1"/>
    <property type="molecule type" value="Genomic_DNA"/>
</dbReference>
<organism evidence="1">
    <name type="scientific">marine sediment metagenome</name>
    <dbReference type="NCBI Taxonomy" id="412755"/>
    <lineage>
        <taxon>unclassified sequences</taxon>
        <taxon>metagenomes</taxon>
        <taxon>ecological metagenomes</taxon>
    </lineage>
</organism>
<proteinExistence type="predicted"/>
<name>A0A0F8W1T0_9ZZZZ</name>
<protein>
    <submittedName>
        <fullName evidence="1">Uncharacterized protein</fullName>
    </submittedName>
</protein>
<gene>
    <name evidence="1" type="ORF">LCGC14_3122790</name>
</gene>
<reference evidence="1" key="1">
    <citation type="journal article" date="2015" name="Nature">
        <title>Complex archaea that bridge the gap between prokaryotes and eukaryotes.</title>
        <authorList>
            <person name="Spang A."/>
            <person name="Saw J.H."/>
            <person name="Jorgensen S.L."/>
            <person name="Zaremba-Niedzwiedzka K."/>
            <person name="Martijn J."/>
            <person name="Lind A.E."/>
            <person name="van Eijk R."/>
            <person name="Schleper C."/>
            <person name="Guy L."/>
            <person name="Ettema T.J."/>
        </authorList>
    </citation>
    <scope>NUCLEOTIDE SEQUENCE</scope>
</reference>
<accession>A0A0F8W1T0</accession>
<comment type="caution">
    <text evidence="1">The sequence shown here is derived from an EMBL/GenBank/DDBJ whole genome shotgun (WGS) entry which is preliminary data.</text>
</comment>
<feature type="non-terminal residue" evidence="1">
    <location>
        <position position="74"/>
    </location>
</feature>
<dbReference type="AlphaFoldDB" id="A0A0F8W1T0"/>